<gene>
    <name evidence="2" type="ORF">XM38_012620</name>
</gene>
<dbReference type="InterPro" id="IPR002586">
    <property type="entry name" value="CobQ/CobB/MinD/ParA_Nub-bd_dom"/>
</dbReference>
<feature type="domain" description="CobQ/CobB/MinD/ParA nucleotide binding" evidence="1">
    <location>
        <begin position="3"/>
        <end position="172"/>
    </location>
</feature>
<name>A0A1Z3HJ30_9CYAN</name>
<organism evidence="2 3">
    <name type="scientific">Halomicronema hongdechloris C2206</name>
    <dbReference type="NCBI Taxonomy" id="1641165"/>
    <lineage>
        <taxon>Bacteria</taxon>
        <taxon>Bacillati</taxon>
        <taxon>Cyanobacteriota</taxon>
        <taxon>Cyanophyceae</taxon>
        <taxon>Nodosilineales</taxon>
        <taxon>Nodosilineaceae</taxon>
        <taxon>Halomicronema</taxon>
    </lineage>
</organism>
<dbReference type="KEGG" id="hhg:XM38_012620"/>
<dbReference type="EMBL" id="CP021983">
    <property type="protein sequence ID" value="ASC70324.1"/>
    <property type="molecule type" value="Genomic_DNA"/>
</dbReference>
<dbReference type="Proteomes" id="UP000191901">
    <property type="component" value="Chromosome"/>
</dbReference>
<dbReference type="STRING" id="1641165.XM38_14555"/>
<dbReference type="InterPro" id="IPR050678">
    <property type="entry name" value="DNA_Partitioning_ATPase"/>
</dbReference>
<proteinExistence type="predicted"/>
<dbReference type="PANTHER" id="PTHR13696">
    <property type="entry name" value="P-LOOP CONTAINING NUCLEOSIDE TRIPHOSPHATE HYDROLASE"/>
    <property type="match status" value="1"/>
</dbReference>
<evidence type="ECO:0000313" key="2">
    <source>
        <dbReference type="EMBL" id="ASC70324.1"/>
    </source>
</evidence>
<keyword evidence="3" id="KW-1185">Reference proteome</keyword>
<dbReference type="CDD" id="cd02042">
    <property type="entry name" value="ParAB_family"/>
    <property type="match status" value="1"/>
</dbReference>
<dbReference type="Pfam" id="PF01656">
    <property type="entry name" value="CbiA"/>
    <property type="match status" value="1"/>
</dbReference>
<dbReference type="RefSeq" id="WP_080810480.1">
    <property type="nucleotide sequence ID" value="NZ_CP021983.2"/>
</dbReference>
<evidence type="ECO:0000259" key="1">
    <source>
        <dbReference type="Pfam" id="PF01656"/>
    </source>
</evidence>
<dbReference type="InterPro" id="IPR027417">
    <property type="entry name" value="P-loop_NTPase"/>
</dbReference>
<reference evidence="2 3" key="1">
    <citation type="journal article" date="2016" name="Biochim. Biophys. Acta">
        <title>Characterization of red-shifted phycobilisomes isolated from the chlorophyll f-containing cyanobacterium Halomicronema hongdechloris.</title>
        <authorList>
            <person name="Li Y."/>
            <person name="Lin Y."/>
            <person name="Garvey C.J."/>
            <person name="Birch D."/>
            <person name="Corkery R.W."/>
            <person name="Loughlin P.C."/>
            <person name="Scheer H."/>
            <person name="Willows R.D."/>
            <person name="Chen M."/>
        </authorList>
    </citation>
    <scope>NUCLEOTIDE SEQUENCE [LARGE SCALE GENOMIC DNA]</scope>
    <source>
        <strain evidence="2 3">C2206</strain>
    </source>
</reference>
<protein>
    <submittedName>
        <fullName evidence="2">ParA family chromosome partitioning protein</fullName>
    </submittedName>
</protein>
<dbReference type="PANTHER" id="PTHR13696:SF96">
    <property type="entry name" value="COBQ_COBB_MIND_PARA NUCLEOTIDE BINDING DOMAIN-CONTAINING PROTEIN"/>
    <property type="match status" value="1"/>
</dbReference>
<dbReference type="OrthoDB" id="9804460at2"/>
<evidence type="ECO:0000313" key="3">
    <source>
        <dbReference type="Proteomes" id="UP000191901"/>
    </source>
</evidence>
<dbReference type="PIRSF" id="PIRSF009320">
    <property type="entry name" value="Nuc_binding_HP_1000"/>
    <property type="match status" value="1"/>
</dbReference>
<dbReference type="AlphaFoldDB" id="A0A1Z3HJ30"/>
<accession>A0A1Z3HJ30</accession>
<sequence>MIVTVASFKGGVGKTTTAIHLAAFLQGHAQTLLIDADPNRSALGWASRGQLPFPVVDEWRAAEQPRPYDHVVIDTQARPTAEDLTVLSDSCDLLVLPTTPDILALDALTLTVAHLNAIRVSHYRILLVAIPPHPSKAGAEVRQLLQEAHLSLFQGGIRRYAAFQKAALRGVPVYAVADPKAEEAWQDYQAIGQELLQVAAGRERGR</sequence>
<dbReference type="SUPFAM" id="SSF52540">
    <property type="entry name" value="P-loop containing nucleoside triphosphate hydrolases"/>
    <property type="match status" value="1"/>
</dbReference>
<dbReference type="Gene3D" id="3.40.50.300">
    <property type="entry name" value="P-loop containing nucleotide triphosphate hydrolases"/>
    <property type="match status" value="1"/>
</dbReference>